<reference evidence="6 7" key="1">
    <citation type="submission" date="2020-12" db="EMBL/GenBank/DDBJ databases">
        <title>Comparative genome analysis of fungal antagonists Marinomonas ostreistagni 398 and M. spartinae 468.</title>
        <authorList>
            <person name="Fields J.L."/>
            <person name="Mavrodi O.V."/>
            <person name="Biber P.D."/>
            <person name="Indest K.J."/>
            <person name="Mavrodi D.V."/>
        </authorList>
    </citation>
    <scope>NUCLEOTIDE SEQUENCE [LARGE SCALE GENOMIC DNA]</scope>
    <source>
        <strain evidence="6 7">USM7</strain>
    </source>
</reference>
<name>A0ABS0ZEZ6_9GAMM</name>
<dbReference type="InterPro" id="IPR011623">
    <property type="entry name" value="7TMR_DISM_rcpt_extracell_dom1"/>
</dbReference>
<evidence type="ECO:0000313" key="7">
    <source>
        <dbReference type="Proteomes" id="UP000598488"/>
    </source>
</evidence>
<comment type="catalytic activity">
    <reaction evidence="2">
        <text>2 GTP = 3',3'-c-di-GMP + 2 diphosphate</text>
        <dbReference type="Rhea" id="RHEA:24898"/>
        <dbReference type="ChEBI" id="CHEBI:33019"/>
        <dbReference type="ChEBI" id="CHEBI:37565"/>
        <dbReference type="ChEBI" id="CHEBI:58805"/>
        <dbReference type="EC" id="2.7.7.65"/>
    </reaction>
</comment>
<feature type="coiled-coil region" evidence="3">
    <location>
        <begin position="381"/>
        <end position="444"/>
    </location>
</feature>
<feature type="transmembrane region" description="Helical" evidence="4">
    <location>
        <begin position="340"/>
        <end position="359"/>
    </location>
</feature>
<evidence type="ECO:0000256" key="1">
    <source>
        <dbReference type="ARBA" id="ARBA00012528"/>
    </source>
</evidence>
<dbReference type="CDD" id="cd01949">
    <property type="entry name" value="GGDEF"/>
    <property type="match status" value="1"/>
</dbReference>
<dbReference type="EC" id="2.7.7.65" evidence="1"/>
<feature type="domain" description="GGDEF" evidence="5">
    <location>
        <begin position="493"/>
        <end position="625"/>
    </location>
</feature>
<dbReference type="NCBIfam" id="TIGR00254">
    <property type="entry name" value="GGDEF"/>
    <property type="match status" value="1"/>
</dbReference>
<keyword evidence="3" id="KW-0175">Coiled coil</keyword>
<keyword evidence="4" id="KW-1133">Transmembrane helix</keyword>
<gene>
    <name evidence="6" type="ORF">JHD44_15965</name>
</gene>
<dbReference type="SUPFAM" id="SSF55073">
    <property type="entry name" value="Nucleotide cyclase"/>
    <property type="match status" value="1"/>
</dbReference>
<evidence type="ECO:0000313" key="6">
    <source>
        <dbReference type="EMBL" id="MBJ7552187.1"/>
    </source>
</evidence>
<dbReference type="PANTHER" id="PTHR45138:SF9">
    <property type="entry name" value="DIGUANYLATE CYCLASE DGCM-RELATED"/>
    <property type="match status" value="1"/>
</dbReference>
<keyword evidence="4" id="KW-0812">Transmembrane</keyword>
<feature type="transmembrane region" description="Helical" evidence="4">
    <location>
        <begin position="248"/>
        <end position="268"/>
    </location>
</feature>
<dbReference type="Gene3D" id="3.30.70.270">
    <property type="match status" value="1"/>
</dbReference>
<keyword evidence="7" id="KW-1185">Reference proteome</keyword>
<dbReference type="Gene3D" id="2.60.40.2380">
    <property type="match status" value="1"/>
</dbReference>
<dbReference type="Pfam" id="PF07695">
    <property type="entry name" value="7TMR-DISM_7TM"/>
    <property type="match status" value="1"/>
</dbReference>
<proteinExistence type="predicted"/>
<dbReference type="InterPro" id="IPR050469">
    <property type="entry name" value="Diguanylate_Cyclase"/>
</dbReference>
<dbReference type="PANTHER" id="PTHR45138">
    <property type="entry name" value="REGULATORY COMPONENTS OF SENSORY TRANSDUCTION SYSTEM"/>
    <property type="match status" value="1"/>
</dbReference>
<dbReference type="Pfam" id="PF00990">
    <property type="entry name" value="GGDEF"/>
    <property type="match status" value="1"/>
</dbReference>
<dbReference type="PROSITE" id="PS50887">
    <property type="entry name" value="GGDEF"/>
    <property type="match status" value="1"/>
</dbReference>
<dbReference type="EMBL" id="JAEMUH010000016">
    <property type="protein sequence ID" value="MBJ7552187.1"/>
    <property type="molecule type" value="Genomic_DNA"/>
</dbReference>
<feature type="transmembrane region" description="Helical" evidence="4">
    <location>
        <begin position="185"/>
        <end position="204"/>
    </location>
</feature>
<dbReference type="InterPro" id="IPR043128">
    <property type="entry name" value="Rev_trsase/Diguanyl_cyclase"/>
</dbReference>
<evidence type="ECO:0000256" key="4">
    <source>
        <dbReference type="SAM" id="Phobius"/>
    </source>
</evidence>
<evidence type="ECO:0000259" key="5">
    <source>
        <dbReference type="PROSITE" id="PS50887"/>
    </source>
</evidence>
<evidence type="ECO:0000256" key="2">
    <source>
        <dbReference type="ARBA" id="ARBA00034247"/>
    </source>
</evidence>
<dbReference type="InterPro" id="IPR000160">
    <property type="entry name" value="GGDEF_dom"/>
</dbReference>
<dbReference type="InterPro" id="IPR029787">
    <property type="entry name" value="Nucleotide_cyclase"/>
</dbReference>
<protein>
    <recommendedName>
        <fullName evidence="1">diguanylate cyclase</fullName>
        <ecNumber evidence="1">2.7.7.65</ecNumber>
    </recommendedName>
</protein>
<dbReference type="Proteomes" id="UP000598488">
    <property type="component" value="Unassembled WGS sequence"/>
</dbReference>
<dbReference type="SMART" id="SM00267">
    <property type="entry name" value="GGDEF"/>
    <property type="match status" value="1"/>
</dbReference>
<accession>A0ABS0ZEZ6</accession>
<evidence type="ECO:0000256" key="3">
    <source>
        <dbReference type="SAM" id="Coils"/>
    </source>
</evidence>
<keyword evidence="4" id="KW-0472">Membrane</keyword>
<sequence length="625" mass="71721">MQMIASVLGLILFMASSLMLSSFSGATSKAPYLEISASQSHYVLTPYQSFLQNTDQAHYEDVNELSNSVWQQSTNAPHLGVNLTQWVRIPIQINAPKTDKWLLEVGWPNFSYIDWYLKDQATGKLIDHQVPAQSTQNDQLSFPISLPSTGSYMLYIKVVGHEKIILPLALKTLDIHDQEIHIRSLLTGLFYGVLCAMLFYNLSLYAFTHESNYGAYCLYVISIIFYTLSTSSHYISFLHGHFDWFDQYAYRISVPIAFLSAAIFIRKFLLLSERNDATQYVSKVAILIWTMIFLMTPIMPATWQIWIIDIFAFTSCVVGLWISSFVWYKGDPSGKYITIAWTPLMIATFVLMMGLTNIISFSMNLYYLQNIAFTVEVLLISTALAERINRERQEREEAQAQSIYYEQRSVEARQREITAQQHAIEVERTAKENLEQQVAEQTSELKLAMYSLTQANTELEIMSQTDGLTNLINRRHFDRKFTEAFDRAIDAKWMMAILMLDIDFFKKVNDQHGHQAGDQCLRDISAIFQGMTDDKCDLCARYGGEEFCIVLPNRTKEQAYDIAESIRQAVAEKEIRYGGEMFHVTISIGLYNAVPKHHSQRDKFLKHADEALYMAKRNGRNQVAS</sequence>
<feature type="transmembrane region" description="Helical" evidence="4">
    <location>
        <begin position="305"/>
        <end position="328"/>
    </location>
</feature>
<feature type="transmembrane region" description="Helical" evidence="4">
    <location>
        <begin position="216"/>
        <end position="236"/>
    </location>
</feature>
<dbReference type="InterPro" id="IPR011622">
    <property type="entry name" value="7TMR_DISM_rcpt_extracell_dom2"/>
</dbReference>
<dbReference type="RefSeq" id="WP_199463762.1">
    <property type="nucleotide sequence ID" value="NZ_JAEMUH010000016.1"/>
</dbReference>
<feature type="transmembrane region" description="Helical" evidence="4">
    <location>
        <begin position="280"/>
        <end position="299"/>
    </location>
</feature>
<dbReference type="Pfam" id="PF07696">
    <property type="entry name" value="7TMR-DISMED2"/>
    <property type="match status" value="1"/>
</dbReference>
<comment type="caution">
    <text evidence="6">The sequence shown here is derived from an EMBL/GenBank/DDBJ whole genome shotgun (WGS) entry which is preliminary data.</text>
</comment>
<organism evidence="6 7">
    <name type="scientific">Marinomonas ostreistagni</name>
    <dbReference type="NCBI Taxonomy" id="359209"/>
    <lineage>
        <taxon>Bacteria</taxon>
        <taxon>Pseudomonadati</taxon>
        <taxon>Pseudomonadota</taxon>
        <taxon>Gammaproteobacteria</taxon>
        <taxon>Oceanospirillales</taxon>
        <taxon>Oceanospirillaceae</taxon>
        <taxon>Marinomonas</taxon>
    </lineage>
</organism>